<dbReference type="STRING" id="6412.T1G438"/>
<dbReference type="EMBL" id="AMQM01004796">
    <property type="status" value="NOT_ANNOTATED_CDS"/>
    <property type="molecule type" value="Genomic_DNA"/>
</dbReference>
<dbReference type="InterPro" id="IPR036056">
    <property type="entry name" value="Fibrinogen-like_C"/>
</dbReference>
<dbReference type="Proteomes" id="UP000015101">
    <property type="component" value="Unassembled WGS sequence"/>
</dbReference>
<dbReference type="PANTHER" id="PTHR19143:SF458">
    <property type="entry name" value="FIBRINOGEN C-TERMINAL DOMAIN-CONTAINING PROTEIN-RELATED"/>
    <property type="match status" value="1"/>
</dbReference>
<evidence type="ECO:0000259" key="1">
    <source>
        <dbReference type="PROSITE" id="PS51406"/>
    </source>
</evidence>
<dbReference type="InterPro" id="IPR014716">
    <property type="entry name" value="Fibrinogen_a/b/g_C_1"/>
</dbReference>
<gene>
    <name evidence="3" type="primary">20215836</name>
    <name evidence="2" type="ORF">HELRODRAFT_80673</name>
</gene>
<dbReference type="OMA" id="NCANERA"/>
<organism evidence="3 4">
    <name type="scientific">Helobdella robusta</name>
    <name type="common">Californian leech</name>
    <dbReference type="NCBI Taxonomy" id="6412"/>
    <lineage>
        <taxon>Eukaryota</taxon>
        <taxon>Metazoa</taxon>
        <taxon>Spiralia</taxon>
        <taxon>Lophotrochozoa</taxon>
        <taxon>Annelida</taxon>
        <taxon>Clitellata</taxon>
        <taxon>Hirudinea</taxon>
        <taxon>Rhynchobdellida</taxon>
        <taxon>Glossiphoniidae</taxon>
        <taxon>Helobdella</taxon>
    </lineage>
</organism>
<dbReference type="PANTHER" id="PTHR19143">
    <property type="entry name" value="FIBRINOGEN/TENASCIN/ANGIOPOEITIN"/>
    <property type="match status" value="1"/>
</dbReference>
<dbReference type="FunCoup" id="T1G438">
    <property type="interactions" value="30"/>
</dbReference>
<dbReference type="AlphaFoldDB" id="T1G438"/>
<evidence type="ECO:0000313" key="2">
    <source>
        <dbReference type="EMBL" id="ESO03151.1"/>
    </source>
</evidence>
<dbReference type="SUPFAM" id="SSF56496">
    <property type="entry name" value="Fibrinogen C-terminal domain-like"/>
    <property type="match status" value="1"/>
</dbReference>
<dbReference type="Gene3D" id="3.90.215.10">
    <property type="entry name" value="Gamma Fibrinogen, chain A, domain 1"/>
    <property type="match status" value="1"/>
</dbReference>
<dbReference type="RefSeq" id="XP_009018844.1">
    <property type="nucleotide sequence ID" value="XM_009020596.1"/>
</dbReference>
<dbReference type="OrthoDB" id="6345539at2759"/>
<dbReference type="InterPro" id="IPR050373">
    <property type="entry name" value="Fibrinogen_C-term_domain"/>
</dbReference>
<dbReference type="GeneID" id="20215836"/>
<evidence type="ECO:0000313" key="3">
    <source>
        <dbReference type="EnsemblMetazoa" id="HelroP80673"/>
    </source>
</evidence>
<proteinExistence type="predicted"/>
<reference evidence="2 4" key="2">
    <citation type="journal article" date="2013" name="Nature">
        <title>Insights into bilaterian evolution from three spiralian genomes.</title>
        <authorList>
            <person name="Simakov O."/>
            <person name="Marletaz F."/>
            <person name="Cho S.J."/>
            <person name="Edsinger-Gonzales E."/>
            <person name="Havlak P."/>
            <person name="Hellsten U."/>
            <person name="Kuo D.H."/>
            <person name="Larsson T."/>
            <person name="Lv J."/>
            <person name="Arendt D."/>
            <person name="Savage R."/>
            <person name="Osoegawa K."/>
            <person name="de Jong P."/>
            <person name="Grimwood J."/>
            <person name="Chapman J.A."/>
            <person name="Shapiro H."/>
            <person name="Aerts A."/>
            <person name="Otillar R.P."/>
            <person name="Terry A.Y."/>
            <person name="Boore J.L."/>
            <person name="Grigoriev I.V."/>
            <person name="Lindberg D.R."/>
            <person name="Seaver E.C."/>
            <person name="Weisblat D.A."/>
            <person name="Putnam N.H."/>
            <person name="Rokhsar D.S."/>
        </authorList>
    </citation>
    <scope>NUCLEOTIDE SEQUENCE</scope>
</reference>
<evidence type="ECO:0000313" key="4">
    <source>
        <dbReference type="Proteomes" id="UP000015101"/>
    </source>
</evidence>
<dbReference type="GO" id="GO:0005615">
    <property type="term" value="C:extracellular space"/>
    <property type="evidence" value="ECO:0000318"/>
    <property type="project" value="GO_Central"/>
</dbReference>
<accession>T1G438</accession>
<dbReference type="eggNOG" id="KOG2579">
    <property type="taxonomic scope" value="Eukaryota"/>
</dbReference>
<dbReference type="SMART" id="SM00186">
    <property type="entry name" value="FBG"/>
    <property type="match status" value="1"/>
</dbReference>
<dbReference type="CTD" id="20215836"/>
<dbReference type="EMBL" id="KB096676">
    <property type="protein sequence ID" value="ESO03151.1"/>
    <property type="molecule type" value="Genomic_DNA"/>
</dbReference>
<dbReference type="InParanoid" id="T1G438"/>
<dbReference type="KEGG" id="hro:HELRODRAFT_80673"/>
<dbReference type="HOGENOM" id="CLU_038628_6_2_1"/>
<reference evidence="3" key="3">
    <citation type="submission" date="2015-06" db="UniProtKB">
        <authorList>
            <consortium name="EnsemblMetazoa"/>
        </authorList>
    </citation>
    <scope>IDENTIFICATION</scope>
</reference>
<dbReference type="CDD" id="cd00087">
    <property type="entry name" value="FReD"/>
    <property type="match status" value="1"/>
</dbReference>
<name>T1G438_HELRO</name>
<dbReference type="EnsemblMetazoa" id="HelroT80673">
    <property type="protein sequence ID" value="HelroP80673"/>
    <property type="gene ID" value="HelroG80673"/>
</dbReference>
<dbReference type="Pfam" id="PF00147">
    <property type="entry name" value="Fibrinogen_C"/>
    <property type="match status" value="1"/>
</dbReference>
<dbReference type="InterPro" id="IPR002181">
    <property type="entry name" value="Fibrinogen_a/b/g_C_dom"/>
</dbReference>
<keyword evidence="4" id="KW-1185">Reference proteome</keyword>
<protein>
    <recommendedName>
        <fullName evidence="1">Fibrinogen C-terminal domain-containing protein</fullName>
    </recommendedName>
</protein>
<dbReference type="PROSITE" id="PS51406">
    <property type="entry name" value="FIBRINOGEN_C_2"/>
    <property type="match status" value="1"/>
</dbReference>
<feature type="domain" description="Fibrinogen C-terminal" evidence="1">
    <location>
        <begin position="1"/>
        <end position="172"/>
    </location>
</feature>
<sequence length="172" mass="20033">MIIFFQVMQRRMDGSENFFRNWTDYKNGFGDPCKEFWIGLDVLHRITTTNKYKLLITLEDFDGDVRCAAYDSFTVDSPETNYTLRIGIYTGSAGWTHEGMPFSTFDSDHDPMNYNCAKEHSGAWWYNACHQCNLNGLYLRGDQKSLADGVNWNSFRGYTYSLKFVEMRVQLA</sequence>
<reference evidence="4" key="1">
    <citation type="submission" date="2012-12" db="EMBL/GenBank/DDBJ databases">
        <authorList>
            <person name="Hellsten U."/>
            <person name="Grimwood J."/>
            <person name="Chapman J.A."/>
            <person name="Shapiro H."/>
            <person name="Aerts A."/>
            <person name="Otillar R.P."/>
            <person name="Terry A.Y."/>
            <person name="Boore J.L."/>
            <person name="Simakov O."/>
            <person name="Marletaz F."/>
            <person name="Cho S.-J."/>
            <person name="Edsinger-Gonzales E."/>
            <person name="Havlak P."/>
            <person name="Kuo D.-H."/>
            <person name="Larsson T."/>
            <person name="Lv J."/>
            <person name="Arendt D."/>
            <person name="Savage R."/>
            <person name="Osoegawa K."/>
            <person name="de Jong P."/>
            <person name="Lindberg D.R."/>
            <person name="Seaver E.C."/>
            <person name="Weisblat D.A."/>
            <person name="Putnam N.H."/>
            <person name="Grigoriev I.V."/>
            <person name="Rokhsar D.S."/>
        </authorList>
    </citation>
    <scope>NUCLEOTIDE SEQUENCE</scope>
</reference>